<dbReference type="Gene3D" id="3.40.50.880">
    <property type="match status" value="1"/>
</dbReference>
<sequence length="189" mass="20653">MSTKKTALVVVASGSEDVEYISVVDILRRANISVTTASVEETEKVCLQSKNTIMADTTIRKVRNIIFDAIVIPGGMKGSNTIAECEPFIEMLKEQKNNNRIYAAICAAPQTVLNRHHLIDDVEAVAYPTLDKDFKNVGKGRVCVSKNCITSIGPGSATEFALKIIEVLLNREAAQKVANDFILHPSITF</sequence>
<dbReference type="OMA" id="CSGDLWQ"/>
<evidence type="ECO:0000313" key="3">
    <source>
        <dbReference type="EMBL" id="CRH00862.1"/>
    </source>
</evidence>
<keyword evidence="4" id="KW-1185">Reference proteome</keyword>
<dbReference type="EC" id="2.7.1.50" evidence="3"/>
<dbReference type="FunFam" id="3.40.50.880:FF:000015">
    <property type="entry name" value="Protein DJ-1 homolog C"/>
    <property type="match status" value="1"/>
</dbReference>
<dbReference type="InterPro" id="IPR029062">
    <property type="entry name" value="Class_I_gatase-like"/>
</dbReference>
<accession>A0A1J1H8I1</accession>
<keyword evidence="3" id="KW-0808">Transferase</keyword>
<dbReference type="PANTHER" id="PTHR48094">
    <property type="entry name" value="PROTEIN/NUCLEIC ACID DEGLYCASE DJ-1-RELATED"/>
    <property type="match status" value="1"/>
</dbReference>
<dbReference type="Proteomes" id="UP000220158">
    <property type="component" value="Chromosome 11"/>
</dbReference>
<dbReference type="SUPFAM" id="SSF52317">
    <property type="entry name" value="Class I glutamine amidotransferase-like"/>
    <property type="match status" value="1"/>
</dbReference>
<reference evidence="3 4" key="1">
    <citation type="submission" date="2015-04" db="EMBL/GenBank/DDBJ databases">
        <authorList>
            <consortium name="Pathogen Informatics"/>
        </authorList>
    </citation>
    <scope>NUCLEOTIDE SEQUENCE [LARGE SCALE GENOMIC DNA]</scope>
    <source>
        <strain evidence="3 4">SGS1</strain>
    </source>
</reference>
<dbReference type="InterPro" id="IPR006287">
    <property type="entry name" value="DJ-1"/>
</dbReference>
<dbReference type="VEuPathDB" id="PlasmoDB:PRELSG_1120800"/>
<organism evidence="3 4">
    <name type="scientific">Plasmodium relictum</name>
    <dbReference type="NCBI Taxonomy" id="85471"/>
    <lineage>
        <taxon>Eukaryota</taxon>
        <taxon>Sar</taxon>
        <taxon>Alveolata</taxon>
        <taxon>Apicomplexa</taxon>
        <taxon>Aconoidasida</taxon>
        <taxon>Haemosporida</taxon>
        <taxon>Plasmodiidae</taxon>
        <taxon>Plasmodium</taxon>
        <taxon>Plasmodium (Haemamoeba)</taxon>
    </lineage>
</organism>
<dbReference type="RefSeq" id="XP_028533864.1">
    <property type="nucleotide sequence ID" value="XM_028677480.1"/>
</dbReference>
<dbReference type="KEGG" id="prel:PRELSG_1120800"/>
<dbReference type="AlphaFoldDB" id="A0A1J1H8I1"/>
<dbReference type="GO" id="GO:1903189">
    <property type="term" value="P:glyoxal metabolic process"/>
    <property type="evidence" value="ECO:0007669"/>
    <property type="project" value="TreeGrafter"/>
</dbReference>
<dbReference type="NCBIfam" id="TIGR01383">
    <property type="entry name" value="not_thiJ"/>
    <property type="match status" value="1"/>
</dbReference>
<dbReference type="CDD" id="cd03135">
    <property type="entry name" value="GATase1_DJ-1"/>
    <property type="match status" value="1"/>
</dbReference>
<dbReference type="InterPro" id="IPR002818">
    <property type="entry name" value="DJ-1/PfpI"/>
</dbReference>
<dbReference type="InterPro" id="IPR050325">
    <property type="entry name" value="Prot/Nucl_acid_deglycase"/>
</dbReference>
<name>A0A1J1H8I1_PLARL</name>
<dbReference type="GO" id="GO:0005737">
    <property type="term" value="C:cytoplasm"/>
    <property type="evidence" value="ECO:0007669"/>
    <property type="project" value="TreeGrafter"/>
</dbReference>
<dbReference type="PANTHER" id="PTHR48094:SF12">
    <property type="entry name" value="PARKINSON DISEASE PROTEIN 7 HOMOLOG"/>
    <property type="match status" value="1"/>
</dbReference>
<dbReference type="OrthoDB" id="543156at2759"/>
<dbReference type="GO" id="GO:0004417">
    <property type="term" value="F:hydroxyethylthiazole kinase activity"/>
    <property type="evidence" value="ECO:0007669"/>
    <property type="project" value="UniProtKB-EC"/>
</dbReference>
<evidence type="ECO:0000256" key="1">
    <source>
        <dbReference type="ARBA" id="ARBA00022737"/>
    </source>
</evidence>
<dbReference type="Pfam" id="PF01965">
    <property type="entry name" value="DJ-1_PfpI"/>
    <property type="match status" value="1"/>
</dbReference>
<keyword evidence="1" id="KW-0677">Repeat</keyword>
<proteinExistence type="predicted"/>
<protein>
    <submittedName>
        <fullName evidence="3">Protein DJ-1, putative</fullName>
        <ecNumber evidence="3">2.7.1.50</ecNumber>
    </submittedName>
</protein>
<dbReference type="EMBL" id="LN835306">
    <property type="protein sequence ID" value="CRH00862.1"/>
    <property type="molecule type" value="Genomic_DNA"/>
</dbReference>
<evidence type="ECO:0000313" key="4">
    <source>
        <dbReference type="Proteomes" id="UP000220158"/>
    </source>
</evidence>
<dbReference type="GeneID" id="39736986"/>
<feature type="domain" description="DJ-1/PfpI" evidence="2">
    <location>
        <begin position="5"/>
        <end position="166"/>
    </location>
</feature>
<evidence type="ECO:0000259" key="2">
    <source>
        <dbReference type="Pfam" id="PF01965"/>
    </source>
</evidence>
<gene>
    <name evidence="3" type="primary">DJ1</name>
    <name evidence="3" type="ORF">PRELSG_1120800</name>
</gene>